<organism evidence="2 3">
    <name type="scientific">Dreissena polymorpha</name>
    <name type="common">Zebra mussel</name>
    <name type="synonym">Mytilus polymorpha</name>
    <dbReference type="NCBI Taxonomy" id="45954"/>
    <lineage>
        <taxon>Eukaryota</taxon>
        <taxon>Metazoa</taxon>
        <taxon>Spiralia</taxon>
        <taxon>Lophotrochozoa</taxon>
        <taxon>Mollusca</taxon>
        <taxon>Bivalvia</taxon>
        <taxon>Autobranchia</taxon>
        <taxon>Heteroconchia</taxon>
        <taxon>Euheterodonta</taxon>
        <taxon>Imparidentia</taxon>
        <taxon>Neoheterodontei</taxon>
        <taxon>Myida</taxon>
        <taxon>Dreissenoidea</taxon>
        <taxon>Dreissenidae</taxon>
        <taxon>Dreissena</taxon>
    </lineage>
</organism>
<name>A0A9D4E070_DREPO</name>
<proteinExistence type="predicted"/>
<keyword evidence="3" id="KW-1185">Reference proteome</keyword>
<dbReference type="EMBL" id="JAIWYP010000009">
    <property type="protein sequence ID" value="KAH3770413.1"/>
    <property type="molecule type" value="Genomic_DNA"/>
</dbReference>
<comment type="caution">
    <text evidence="2">The sequence shown here is derived from an EMBL/GenBank/DDBJ whole genome shotgun (WGS) entry which is preliminary data.</text>
</comment>
<gene>
    <name evidence="2" type="ORF">DPMN_171700</name>
</gene>
<dbReference type="Proteomes" id="UP000828390">
    <property type="component" value="Unassembled WGS sequence"/>
</dbReference>
<reference evidence="2" key="2">
    <citation type="submission" date="2020-11" db="EMBL/GenBank/DDBJ databases">
        <authorList>
            <person name="McCartney M.A."/>
            <person name="Auch B."/>
            <person name="Kono T."/>
            <person name="Mallez S."/>
            <person name="Becker A."/>
            <person name="Gohl D.M."/>
            <person name="Silverstein K.A.T."/>
            <person name="Koren S."/>
            <person name="Bechman K.B."/>
            <person name="Herman A."/>
            <person name="Abrahante J.E."/>
            <person name="Garbe J."/>
        </authorList>
    </citation>
    <scope>NUCLEOTIDE SEQUENCE</scope>
    <source>
        <strain evidence="2">Duluth1</strain>
        <tissue evidence="2">Whole animal</tissue>
    </source>
</reference>
<reference evidence="2" key="1">
    <citation type="journal article" date="2019" name="bioRxiv">
        <title>The Genome of the Zebra Mussel, Dreissena polymorpha: A Resource for Invasive Species Research.</title>
        <authorList>
            <person name="McCartney M.A."/>
            <person name="Auch B."/>
            <person name="Kono T."/>
            <person name="Mallez S."/>
            <person name="Zhang Y."/>
            <person name="Obille A."/>
            <person name="Becker A."/>
            <person name="Abrahante J.E."/>
            <person name="Garbe J."/>
            <person name="Badalamenti J.P."/>
            <person name="Herman A."/>
            <person name="Mangelson H."/>
            <person name="Liachko I."/>
            <person name="Sullivan S."/>
            <person name="Sone E.D."/>
            <person name="Koren S."/>
            <person name="Silverstein K.A.T."/>
            <person name="Beckman K.B."/>
            <person name="Gohl D.M."/>
        </authorList>
    </citation>
    <scope>NUCLEOTIDE SEQUENCE</scope>
    <source>
        <strain evidence="2">Duluth1</strain>
        <tissue evidence="2">Whole animal</tissue>
    </source>
</reference>
<protein>
    <submittedName>
        <fullName evidence="2">Uncharacterized protein</fullName>
    </submittedName>
</protein>
<evidence type="ECO:0000256" key="1">
    <source>
        <dbReference type="SAM" id="MobiDB-lite"/>
    </source>
</evidence>
<feature type="region of interest" description="Disordered" evidence="1">
    <location>
        <begin position="1"/>
        <end position="23"/>
    </location>
</feature>
<accession>A0A9D4E070</accession>
<evidence type="ECO:0000313" key="2">
    <source>
        <dbReference type="EMBL" id="KAH3770413.1"/>
    </source>
</evidence>
<dbReference type="AlphaFoldDB" id="A0A9D4E070"/>
<evidence type="ECO:0000313" key="3">
    <source>
        <dbReference type="Proteomes" id="UP000828390"/>
    </source>
</evidence>
<sequence>MTPETGHRCVPWGKDSTAPSISKDNYAAKLKKKLDKQPSRTPRRSLGSTRRCITRYAIPCSRLVTRYSSRM</sequence>